<protein>
    <submittedName>
        <fullName evidence="1">Uncharacterized protein</fullName>
    </submittedName>
</protein>
<name>A0ABV0XXA6_9TELE</name>
<proteinExistence type="predicted"/>
<gene>
    <name evidence="1" type="ORF">AMECASPLE_038577</name>
</gene>
<keyword evidence="2" id="KW-1185">Reference proteome</keyword>
<dbReference type="EMBL" id="JAHRIP010016627">
    <property type="protein sequence ID" value="MEQ2286091.1"/>
    <property type="molecule type" value="Genomic_DNA"/>
</dbReference>
<organism evidence="1 2">
    <name type="scientific">Ameca splendens</name>
    <dbReference type="NCBI Taxonomy" id="208324"/>
    <lineage>
        <taxon>Eukaryota</taxon>
        <taxon>Metazoa</taxon>
        <taxon>Chordata</taxon>
        <taxon>Craniata</taxon>
        <taxon>Vertebrata</taxon>
        <taxon>Euteleostomi</taxon>
        <taxon>Actinopterygii</taxon>
        <taxon>Neopterygii</taxon>
        <taxon>Teleostei</taxon>
        <taxon>Neoteleostei</taxon>
        <taxon>Acanthomorphata</taxon>
        <taxon>Ovalentaria</taxon>
        <taxon>Atherinomorphae</taxon>
        <taxon>Cyprinodontiformes</taxon>
        <taxon>Goodeidae</taxon>
        <taxon>Ameca</taxon>
    </lineage>
</organism>
<comment type="caution">
    <text evidence="1">The sequence shown here is derived from an EMBL/GenBank/DDBJ whole genome shotgun (WGS) entry which is preliminary data.</text>
</comment>
<reference evidence="1 2" key="1">
    <citation type="submission" date="2021-06" db="EMBL/GenBank/DDBJ databases">
        <authorList>
            <person name="Palmer J.M."/>
        </authorList>
    </citation>
    <scope>NUCLEOTIDE SEQUENCE [LARGE SCALE GENOMIC DNA]</scope>
    <source>
        <strain evidence="1 2">AS_MEX2019</strain>
        <tissue evidence="1">Muscle</tissue>
    </source>
</reference>
<dbReference type="Proteomes" id="UP001469553">
    <property type="component" value="Unassembled WGS sequence"/>
</dbReference>
<sequence length="121" mass="13485">MRHWTSLMPETATDISTPFFRTEDAEADATPVQAQSFKDDFERVTGGTDQSGWAIRSHIQSVLGQMQTSQEEGCKTELEIKHGIFSKSNFPVYFGSARSYDLAVLYSHTSPTPNETATFKA</sequence>
<accession>A0ABV0XXA6</accession>
<evidence type="ECO:0000313" key="2">
    <source>
        <dbReference type="Proteomes" id="UP001469553"/>
    </source>
</evidence>
<evidence type="ECO:0000313" key="1">
    <source>
        <dbReference type="EMBL" id="MEQ2286091.1"/>
    </source>
</evidence>